<dbReference type="EMBL" id="JACRSQ010000003">
    <property type="protein sequence ID" value="MBC8542503.1"/>
    <property type="molecule type" value="Genomic_DNA"/>
</dbReference>
<feature type="domain" description="Tail spike" evidence="1">
    <location>
        <begin position="93"/>
        <end position="320"/>
    </location>
</feature>
<gene>
    <name evidence="2" type="ORF">H8730_02940</name>
</gene>
<keyword evidence="3" id="KW-1185">Reference proteome</keyword>
<name>A0A926DR36_9FIRM</name>
<dbReference type="InterPro" id="IPR010572">
    <property type="entry name" value="Tail_dom"/>
</dbReference>
<sequence length="726" mass="81461">MLTLYNSSGVPAYPLDVPAASFFITHVYGGLDTLSFDISPKHPVYVNIAEEIQVEYADILYKIKSVNERATTSTIGCIVDLDFLKETVHLTYTSSARSLREVLSDALHGWTLEDVDLVTVRPNMELTNCTDYDIVMQAMETYGVVYEWHNKNHRLKIIKPELIQPSGQYLTDELNLKQLTFKGSSSDIITRLYPIGKDGLTIAEVNGGKAYVEDRSYCDQVISAIWSDDRYTDAQSLKNDALERLKTTAYPVRSYECSVQDLAKIEAAYSHLSFELYQIVTLIDRQRQTRIDHRVMEYKEYPLQPDLNVVTLANVATKITAEIKRVETKFDGEIEVDRRVLKELREDADSMSIRISNTYTKGETDTEIASQITQATGNIRLEVSETYATKAEVEQIQVGGRNLLANSDIMETRTKDATDTKMYSLQVVDGYDLDTLINEELTVSVYMYSPGERDWSLVESVGMRNRFGIYVYIMWANDAGGTEATSPNTNLLSQAVDGKRIHATITATPPEGYTHMTKCAVYVCVYARPASTNDATWVLSQPKLELGNKATDWTPAPEDTSEAINEAMTTVIERTSAALDIANDNILSTVASEYSKKSELEEVRQYTDTKVQQTADSITYTFSTVQEALDLLDGKVDQNKLDLEEYIRFAGALIELGKRGSPFVAKLDNTKLAFLQDGREIAYISNNTLNITDAIIKGKLTMTMVGGFFDWVPEQNGSMSLVWRDA</sequence>
<evidence type="ECO:0000259" key="1">
    <source>
        <dbReference type="Pfam" id="PF06605"/>
    </source>
</evidence>
<protein>
    <submittedName>
        <fullName evidence="2">Phage tail protein</fullName>
    </submittedName>
</protein>
<dbReference type="Proteomes" id="UP000657006">
    <property type="component" value="Unassembled WGS sequence"/>
</dbReference>
<organism evidence="2 3">
    <name type="scientific">Bianquea renquensis</name>
    <dbReference type="NCBI Taxonomy" id="2763661"/>
    <lineage>
        <taxon>Bacteria</taxon>
        <taxon>Bacillati</taxon>
        <taxon>Bacillota</taxon>
        <taxon>Clostridia</taxon>
        <taxon>Eubacteriales</taxon>
        <taxon>Bianqueaceae</taxon>
        <taxon>Bianquea</taxon>
    </lineage>
</organism>
<reference evidence="2" key="1">
    <citation type="submission" date="2020-08" db="EMBL/GenBank/DDBJ databases">
        <title>Genome public.</title>
        <authorList>
            <person name="Liu C."/>
            <person name="Sun Q."/>
        </authorList>
    </citation>
    <scope>NUCLEOTIDE SEQUENCE</scope>
    <source>
        <strain evidence="2">NSJ-32</strain>
    </source>
</reference>
<dbReference type="RefSeq" id="WP_177714369.1">
    <property type="nucleotide sequence ID" value="NZ_JACRSQ010000003.1"/>
</dbReference>
<dbReference type="NCBIfam" id="TIGR01665">
    <property type="entry name" value="put_anti_recept"/>
    <property type="match status" value="1"/>
</dbReference>
<dbReference type="InterPro" id="IPR007119">
    <property type="entry name" value="Phage_tail_spike_N"/>
</dbReference>
<comment type="caution">
    <text evidence="2">The sequence shown here is derived from an EMBL/GenBank/DDBJ whole genome shotgun (WGS) entry which is preliminary data.</text>
</comment>
<dbReference type="AlphaFoldDB" id="A0A926DR36"/>
<accession>A0A926DR36</accession>
<evidence type="ECO:0000313" key="3">
    <source>
        <dbReference type="Proteomes" id="UP000657006"/>
    </source>
</evidence>
<evidence type="ECO:0000313" key="2">
    <source>
        <dbReference type="EMBL" id="MBC8542503.1"/>
    </source>
</evidence>
<dbReference type="Pfam" id="PF06605">
    <property type="entry name" value="Prophage_tail"/>
    <property type="match status" value="1"/>
</dbReference>
<proteinExistence type="predicted"/>